<dbReference type="EMBL" id="BAABAH010000011">
    <property type="protein sequence ID" value="GAA3825820.1"/>
    <property type="molecule type" value="Genomic_DNA"/>
</dbReference>
<comment type="subcellular location">
    <subcellularLocation>
        <location evidence="1">Membrane</location>
        <topology evidence="1">Multi-pass membrane protein</topology>
    </subcellularLocation>
</comment>
<gene>
    <name evidence="8" type="ORF">GCM10022242_28900</name>
</gene>
<protein>
    <submittedName>
        <fullName evidence="8">Isoprenylcysteine carboxylmethyltransferase family protein</fullName>
    </submittedName>
</protein>
<feature type="transmembrane region" description="Helical" evidence="6">
    <location>
        <begin position="96"/>
        <end position="113"/>
    </location>
</feature>
<dbReference type="PANTHER" id="PTHR31040">
    <property type="entry name" value="NURIM"/>
    <property type="match status" value="1"/>
</dbReference>
<feature type="transmembrane region" description="Helical" evidence="6">
    <location>
        <begin position="12"/>
        <end position="35"/>
    </location>
</feature>
<accession>A0ABP7ISD3</accession>
<dbReference type="InterPro" id="IPR033580">
    <property type="entry name" value="Nurim-like"/>
</dbReference>
<comment type="caution">
    <text evidence="8">The sequence shown here is derived from an EMBL/GenBank/DDBJ whole genome shotgun (WGS) entry which is preliminary data.</text>
</comment>
<sequence length="252" mass="27371">MTTSIDVLKRGGAAGIGYAASAYLLFTAVTGYAVAFLADTVVPRTVDEGGPTASTAVSVVVDALLLSVFAVQHTVMARPAFKRRWTRVVPAHLERATYVFAASASLALTFALWHPVPDVVWDVGPTAGRVAVWAAYVLGWLLVVAMTHAFDHAELFGLRQPLLRRSGQEPATPQLSVPLAYRLVRHPMMTGFVIAFWAAPTMTVGHLLFAALSTAYVVVGVRFEERDLAGQLSGYEDYAARTPRFVPWRLTR</sequence>
<keyword evidence="5 6" id="KW-0472">Membrane</keyword>
<evidence type="ECO:0000256" key="6">
    <source>
        <dbReference type="SAM" id="Phobius"/>
    </source>
</evidence>
<evidence type="ECO:0000256" key="2">
    <source>
        <dbReference type="ARBA" id="ARBA00010631"/>
    </source>
</evidence>
<dbReference type="Proteomes" id="UP001501821">
    <property type="component" value="Unassembled WGS sequence"/>
</dbReference>
<keyword evidence="4 6" id="KW-1133">Transmembrane helix</keyword>
<evidence type="ECO:0000256" key="4">
    <source>
        <dbReference type="ARBA" id="ARBA00022989"/>
    </source>
</evidence>
<dbReference type="PANTHER" id="PTHR31040:SF1">
    <property type="entry name" value="NURIM"/>
    <property type="match status" value="1"/>
</dbReference>
<proteinExistence type="inferred from homology"/>
<dbReference type="RefSeq" id="WP_344776645.1">
    <property type="nucleotide sequence ID" value="NZ_BAABAH010000011.1"/>
</dbReference>
<organism evidence="8 9">
    <name type="scientific">Nocardioides panacisoli</name>
    <dbReference type="NCBI Taxonomy" id="627624"/>
    <lineage>
        <taxon>Bacteria</taxon>
        <taxon>Bacillati</taxon>
        <taxon>Actinomycetota</taxon>
        <taxon>Actinomycetes</taxon>
        <taxon>Propionibacteriales</taxon>
        <taxon>Nocardioidaceae</taxon>
        <taxon>Nocardioides</taxon>
    </lineage>
</organism>
<feature type="transmembrane region" description="Helical" evidence="6">
    <location>
        <begin position="55"/>
        <end position="75"/>
    </location>
</feature>
<evidence type="ECO:0000259" key="7">
    <source>
        <dbReference type="Pfam" id="PF07298"/>
    </source>
</evidence>
<evidence type="ECO:0000256" key="5">
    <source>
        <dbReference type="ARBA" id="ARBA00023136"/>
    </source>
</evidence>
<dbReference type="InterPro" id="IPR009915">
    <property type="entry name" value="NnrU_dom"/>
</dbReference>
<keyword evidence="3 6" id="KW-0812">Transmembrane</keyword>
<reference evidence="9" key="1">
    <citation type="journal article" date="2019" name="Int. J. Syst. Evol. Microbiol.">
        <title>The Global Catalogue of Microorganisms (GCM) 10K type strain sequencing project: providing services to taxonomists for standard genome sequencing and annotation.</title>
        <authorList>
            <consortium name="The Broad Institute Genomics Platform"/>
            <consortium name="The Broad Institute Genome Sequencing Center for Infectious Disease"/>
            <person name="Wu L."/>
            <person name="Ma J."/>
        </authorList>
    </citation>
    <scope>NUCLEOTIDE SEQUENCE [LARGE SCALE GENOMIC DNA]</scope>
    <source>
        <strain evidence="9">JCM 16953</strain>
    </source>
</reference>
<comment type="similarity">
    <text evidence="2">Belongs to the nurim family.</text>
</comment>
<evidence type="ECO:0000256" key="1">
    <source>
        <dbReference type="ARBA" id="ARBA00004141"/>
    </source>
</evidence>
<name>A0ABP7ISD3_9ACTN</name>
<feature type="domain" description="NnrU" evidence="7">
    <location>
        <begin position="64"/>
        <end position="211"/>
    </location>
</feature>
<dbReference type="Pfam" id="PF07298">
    <property type="entry name" value="NnrU"/>
    <property type="match status" value="1"/>
</dbReference>
<dbReference type="Gene3D" id="1.20.120.1630">
    <property type="match status" value="1"/>
</dbReference>
<feature type="transmembrane region" description="Helical" evidence="6">
    <location>
        <begin position="133"/>
        <end position="158"/>
    </location>
</feature>
<evidence type="ECO:0000313" key="8">
    <source>
        <dbReference type="EMBL" id="GAA3825820.1"/>
    </source>
</evidence>
<evidence type="ECO:0000313" key="9">
    <source>
        <dbReference type="Proteomes" id="UP001501821"/>
    </source>
</evidence>
<evidence type="ECO:0000256" key="3">
    <source>
        <dbReference type="ARBA" id="ARBA00022692"/>
    </source>
</evidence>
<keyword evidence="9" id="KW-1185">Reference proteome</keyword>